<sequence>MPGLLEPTVEIPETVPALTALVHERDPLTGLRSRVQLFRNQNKDENEKDYMNWLAKEKTRRGEFSADMFMRFDKLDSSNGVQSGDGSGDCEHPYCLCSFALFTGKECAAVFNNVDYELTENIDDHTKYHYVVAKVPRSRARDGRLRACPIAWHRYKSSGEAGELTPCPNVFGPLPDPDWVTHHIGISRTGDGQEIDPGCPRVFETHPGPCVMCRAEENQGENPLSGLVTVHNVFMTARHFTDGKFEFDDEAWLCPVYHDLELTEIVEELEVLPPSFHQIPPHSSDKKLDNGDRLVSWYQRQDMPRWRPAYINRQIYSKDKYVIIKCPLDDQRGPLCLPGDDD</sequence>
<gene>
    <name evidence="1" type="ORF">BDV95DRAFT_589948</name>
</gene>
<dbReference type="AlphaFoldDB" id="A0A7C8IE35"/>
<keyword evidence="2" id="KW-1185">Reference proteome</keyword>
<proteinExistence type="predicted"/>
<protein>
    <submittedName>
        <fullName evidence="1">Uncharacterized protein</fullName>
    </submittedName>
</protein>
<dbReference type="EMBL" id="JAADJZ010000002">
    <property type="protein sequence ID" value="KAF2877354.1"/>
    <property type="molecule type" value="Genomic_DNA"/>
</dbReference>
<evidence type="ECO:0000313" key="1">
    <source>
        <dbReference type="EMBL" id="KAF2877354.1"/>
    </source>
</evidence>
<accession>A0A7C8IE35</accession>
<evidence type="ECO:0000313" key="2">
    <source>
        <dbReference type="Proteomes" id="UP000481861"/>
    </source>
</evidence>
<name>A0A7C8IE35_9PLEO</name>
<dbReference type="Proteomes" id="UP000481861">
    <property type="component" value="Unassembled WGS sequence"/>
</dbReference>
<reference evidence="1 2" key="1">
    <citation type="submission" date="2020-01" db="EMBL/GenBank/DDBJ databases">
        <authorList>
            <consortium name="DOE Joint Genome Institute"/>
            <person name="Haridas S."/>
            <person name="Albert R."/>
            <person name="Binder M."/>
            <person name="Bloem J."/>
            <person name="Labutti K."/>
            <person name="Salamov A."/>
            <person name="Andreopoulos B."/>
            <person name="Baker S.E."/>
            <person name="Barry K."/>
            <person name="Bills G."/>
            <person name="Bluhm B.H."/>
            <person name="Cannon C."/>
            <person name="Castanera R."/>
            <person name="Culley D.E."/>
            <person name="Daum C."/>
            <person name="Ezra D."/>
            <person name="Gonzalez J.B."/>
            <person name="Henrissat B."/>
            <person name="Kuo A."/>
            <person name="Liang C."/>
            <person name="Lipzen A."/>
            <person name="Lutzoni F."/>
            <person name="Magnuson J."/>
            <person name="Mondo S."/>
            <person name="Nolan M."/>
            <person name="Ohm R."/>
            <person name="Pangilinan J."/>
            <person name="Park H.-J.H."/>
            <person name="Ramirez L."/>
            <person name="Alfaro M."/>
            <person name="Sun H."/>
            <person name="Tritt A."/>
            <person name="Yoshinaga Y."/>
            <person name="Zwiers L.-H.L."/>
            <person name="Turgeon B.G."/>
            <person name="Goodwin S.B."/>
            <person name="Spatafora J.W."/>
            <person name="Crous P.W."/>
            <person name="Grigoriev I.V."/>
        </authorList>
    </citation>
    <scope>NUCLEOTIDE SEQUENCE [LARGE SCALE GENOMIC DNA]</scope>
    <source>
        <strain evidence="1 2">CBS 611.86</strain>
    </source>
</reference>
<organism evidence="1 2">
    <name type="scientific">Massariosphaeria phaeospora</name>
    <dbReference type="NCBI Taxonomy" id="100035"/>
    <lineage>
        <taxon>Eukaryota</taxon>
        <taxon>Fungi</taxon>
        <taxon>Dikarya</taxon>
        <taxon>Ascomycota</taxon>
        <taxon>Pezizomycotina</taxon>
        <taxon>Dothideomycetes</taxon>
        <taxon>Pleosporomycetidae</taxon>
        <taxon>Pleosporales</taxon>
        <taxon>Pleosporales incertae sedis</taxon>
        <taxon>Massariosphaeria</taxon>
    </lineage>
</organism>
<comment type="caution">
    <text evidence="1">The sequence shown here is derived from an EMBL/GenBank/DDBJ whole genome shotgun (WGS) entry which is preliminary data.</text>
</comment>